<dbReference type="Gene3D" id="3.40.630.30">
    <property type="match status" value="1"/>
</dbReference>
<protein>
    <submittedName>
        <fullName evidence="4">GNAT family N-acetyltransferase</fullName>
    </submittedName>
</protein>
<dbReference type="AlphaFoldDB" id="A0A8I0DUA5"/>
<dbReference type="Proteomes" id="UP000615234">
    <property type="component" value="Unassembled WGS sequence"/>
</dbReference>
<evidence type="ECO:0000256" key="1">
    <source>
        <dbReference type="ARBA" id="ARBA00022679"/>
    </source>
</evidence>
<keyword evidence="2" id="KW-0012">Acyltransferase</keyword>
<dbReference type="InterPro" id="IPR000182">
    <property type="entry name" value="GNAT_dom"/>
</dbReference>
<evidence type="ECO:0000256" key="2">
    <source>
        <dbReference type="ARBA" id="ARBA00023315"/>
    </source>
</evidence>
<accession>A0A8I0DUA5</accession>
<dbReference type="RefSeq" id="WP_186847824.1">
    <property type="nucleotide sequence ID" value="NZ_JACOOX010000005.1"/>
</dbReference>
<dbReference type="InterPro" id="IPR051635">
    <property type="entry name" value="SNAT-like"/>
</dbReference>
<dbReference type="SUPFAM" id="SSF55729">
    <property type="entry name" value="Acyl-CoA N-acyltransferases (Nat)"/>
    <property type="match status" value="1"/>
</dbReference>
<feature type="domain" description="N-acetyltransferase" evidence="3">
    <location>
        <begin position="9"/>
        <end position="171"/>
    </location>
</feature>
<keyword evidence="5" id="KW-1185">Reference proteome</keyword>
<sequence length="186" mass="21178">MTQENLVRFEFRNIKKNEAEQTAEIERICFPPNEACTPEMMHLRVEKVPEMFLVVVDKATGKIAGFINGLSTNEMVLRDEFFQNADLYDPAGENVMILGVDVLPEYRRIGLASEMMECYKNRERQNGRKRLILTCLESKVAMYRKMGYEDNGMSVSSWGGEQWHEMTCKLGKGIPGAIAKTALELG</sequence>
<dbReference type="PROSITE" id="PS51186">
    <property type="entry name" value="GNAT"/>
    <property type="match status" value="1"/>
</dbReference>
<reference evidence="4 5" key="1">
    <citation type="submission" date="2020-08" db="EMBL/GenBank/DDBJ databases">
        <title>Genome public.</title>
        <authorList>
            <person name="Liu C."/>
            <person name="Sun Q."/>
        </authorList>
    </citation>
    <scope>NUCLEOTIDE SEQUENCE [LARGE SCALE GENOMIC DNA]</scope>
    <source>
        <strain evidence="4 5">NSJ-10</strain>
    </source>
</reference>
<gene>
    <name evidence="4" type="ORF">H8S09_10225</name>
</gene>
<dbReference type="Pfam" id="PF00583">
    <property type="entry name" value="Acetyltransf_1"/>
    <property type="match status" value="1"/>
</dbReference>
<name>A0A8I0DUA5_9FIRM</name>
<dbReference type="GO" id="GO:0008080">
    <property type="term" value="F:N-acetyltransferase activity"/>
    <property type="evidence" value="ECO:0007669"/>
    <property type="project" value="UniProtKB-ARBA"/>
</dbReference>
<dbReference type="EMBL" id="JACOOX010000005">
    <property type="protein sequence ID" value="MBC5663264.1"/>
    <property type="molecule type" value="Genomic_DNA"/>
</dbReference>
<dbReference type="CDD" id="cd04301">
    <property type="entry name" value="NAT_SF"/>
    <property type="match status" value="1"/>
</dbReference>
<comment type="caution">
    <text evidence="4">The sequence shown here is derived from an EMBL/GenBank/DDBJ whole genome shotgun (WGS) entry which is preliminary data.</text>
</comment>
<dbReference type="PANTHER" id="PTHR10908:SF0">
    <property type="entry name" value="SEROTONIN N-ACETYLTRANSFERASE"/>
    <property type="match status" value="1"/>
</dbReference>
<organism evidence="4 5">
    <name type="scientific">Coprococcus hominis</name>
    <name type="common">ex Liu et al. 2022</name>
    <dbReference type="NCBI Taxonomy" id="2763039"/>
    <lineage>
        <taxon>Bacteria</taxon>
        <taxon>Bacillati</taxon>
        <taxon>Bacillota</taxon>
        <taxon>Clostridia</taxon>
        <taxon>Lachnospirales</taxon>
        <taxon>Lachnospiraceae</taxon>
        <taxon>Coprococcus</taxon>
    </lineage>
</organism>
<proteinExistence type="predicted"/>
<evidence type="ECO:0000259" key="3">
    <source>
        <dbReference type="PROSITE" id="PS51186"/>
    </source>
</evidence>
<evidence type="ECO:0000313" key="4">
    <source>
        <dbReference type="EMBL" id="MBC5663264.1"/>
    </source>
</evidence>
<evidence type="ECO:0000313" key="5">
    <source>
        <dbReference type="Proteomes" id="UP000615234"/>
    </source>
</evidence>
<keyword evidence="1 4" id="KW-0808">Transferase</keyword>
<dbReference type="InterPro" id="IPR016181">
    <property type="entry name" value="Acyl_CoA_acyltransferase"/>
</dbReference>
<dbReference type="PANTHER" id="PTHR10908">
    <property type="entry name" value="SEROTONIN N-ACETYLTRANSFERASE"/>
    <property type="match status" value="1"/>
</dbReference>